<dbReference type="GO" id="GO:0010181">
    <property type="term" value="F:FMN binding"/>
    <property type="evidence" value="ECO:0007669"/>
    <property type="project" value="InterPro"/>
</dbReference>
<evidence type="ECO:0000313" key="21">
    <source>
        <dbReference type="EMBL" id="MBO1249824.1"/>
    </source>
</evidence>
<dbReference type="Pfam" id="PF00378">
    <property type="entry name" value="ECH_1"/>
    <property type="match status" value="1"/>
</dbReference>
<dbReference type="GO" id="GO:0005737">
    <property type="term" value="C:cytoplasm"/>
    <property type="evidence" value="ECO:0007669"/>
    <property type="project" value="UniProtKB-ARBA"/>
</dbReference>
<keyword evidence="12" id="KW-0560">Oxidoreductase</keyword>
<dbReference type="Pfam" id="PF07992">
    <property type="entry name" value="Pyr_redox_2"/>
    <property type="match status" value="1"/>
</dbReference>
<name>A0A939H038_9BURK</name>
<feature type="domain" description="NADH:flavin oxidoreductase/NADH oxidase N-terminal" evidence="19">
    <location>
        <begin position="17"/>
        <end position="341"/>
    </location>
</feature>
<dbReference type="InterPro" id="IPR013785">
    <property type="entry name" value="Aldolase_TIM"/>
</dbReference>
<dbReference type="InterPro" id="IPR018376">
    <property type="entry name" value="Enoyl-CoA_hyd/isom_CS"/>
</dbReference>
<keyword evidence="11" id="KW-0007">Acetylation</keyword>
<keyword evidence="9" id="KW-0479">Metal-binding</keyword>
<evidence type="ECO:0000256" key="7">
    <source>
        <dbReference type="ARBA" id="ARBA00022630"/>
    </source>
</evidence>
<evidence type="ECO:0000256" key="2">
    <source>
        <dbReference type="ARBA" id="ARBA00001966"/>
    </source>
</evidence>
<keyword evidence="14" id="KW-0411">Iron-sulfur</keyword>
<evidence type="ECO:0000256" key="10">
    <source>
        <dbReference type="ARBA" id="ARBA00022832"/>
    </source>
</evidence>
<evidence type="ECO:0000256" key="17">
    <source>
        <dbReference type="ARBA" id="ARBA00023235"/>
    </source>
</evidence>
<dbReference type="AlphaFoldDB" id="A0A939H038"/>
<comment type="similarity">
    <text evidence="5 18">Belongs to the enoyl-CoA hydratase/isomerase family.</text>
</comment>
<dbReference type="FunFam" id="3.20.20.70:FF:000082">
    <property type="entry name" value="NADPH-dependent 2,4-dienoyl-CoA reductase"/>
    <property type="match status" value="1"/>
</dbReference>
<dbReference type="PRINTS" id="PR00411">
    <property type="entry name" value="PNDRDTASEI"/>
</dbReference>
<evidence type="ECO:0000256" key="1">
    <source>
        <dbReference type="ARBA" id="ARBA00001917"/>
    </source>
</evidence>
<dbReference type="PANTHER" id="PTHR42917:SF2">
    <property type="entry name" value="2,4-DIENOYL-COA REDUCTASE [(2E)-ENOYL-COA-PRODUCING]"/>
    <property type="match status" value="1"/>
</dbReference>
<dbReference type="GO" id="GO:0016853">
    <property type="term" value="F:isomerase activity"/>
    <property type="evidence" value="ECO:0007669"/>
    <property type="project" value="UniProtKB-KW"/>
</dbReference>
<dbReference type="InterPro" id="IPR029045">
    <property type="entry name" value="ClpP/crotonase-like_dom_sf"/>
</dbReference>
<dbReference type="FunFam" id="3.90.226.10:FF:000024">
    <property type="entry name" value="Delta3,5-delta2,4-dienoyl-CoA isomerase"/>
    <property type="match status" value="1"/>
</dbReference>
<dbReference type="SUPFAM" id="SSF52096">
    <property type="entry name" value="ClpP/crotonase"/>
    <property type="match status" value="1"/>
</dbReference>
<comment type="caution">
    <text evidence="21">The sequence shown here is derived from an EMBL/GenBank/DDBJ whole genome shotgun (WGS) entry which is preliminary data.</text>
</comment>
<dbReference type="FunFam" id="1.10.12.10:FF:000004">
    <property type="entry name" value="Delta3,5-delta2,4-dienoyl-CoA isomerase"/>
    <property type="match status" value="1"/>
</dbReference>
<dbReference type="CDD" id="cd02930">
    <property type="entry name" value="DCR_FMN"/>
    <property type="match status" value="1"/>
</dbReference>
<comment type="similarity">
    <text evidence="6">In the N-terminal section; belongs to the NADH:flavin oxidoreductase/NADH oxidase family.</text>
</comment>
<comment type="subcellular location">
    <subcellularLocation>
        <location evidence="3">Peroxisome</location>
    </subcellularLocation>
</comment>
<evidence type="ECO:0000259" key="19">
    <source>
        <dbReference type="Pfam" id="PF00724"/>
    </source>
</evidence>
<dbReference type="PROSITE" id="PS00166">
    <property type="entry name" value="ENOYL_COA_HYDRATASE"/>
    <property type="match status" value="1"/>
</dbReference>
<dbReference type="InterPro" id="IPR014748">
    <property type="entry name" value="Enoyl-CoA_hydra_C"/>
</dbReference>
<feature type="domain" description="FAD/NAD(P)-binding" evidence="20">
    <location>
        <begin position="390"/>
        <end position="658"/>
    </location>
</feature>
<dbReference type="FunFam" id="3.50.50.60:FF:000113">
    <property type="entry name" value="NADPH-dependent 2,4-dienoyl-CoA reductase"/>
    <property type="match status" value="1"/>
</dbReference>
<evidence type="ECO:0000313" key="22">
    <source>
        <dbReference type="Proteomes" id="UP000664731"/>
    </source>
</evidence>
<keyword evidence="15" id="KW-0443">Lipid metabolism</keyword>
<dbReference type="PRINTS" id="PR00368">
    <property type="entry name" value="FADPNR"/>
</dbReference>
<dbReference type="Gene3D" id="1.10.12.10">
    <property type="entry name" value="Lyase 2-enoyl-coa Hydratase, Chain A, domain 2"/>
    <property type="match status" value="1"/>
</dbReference>
<dbReference type="GO" id="GO:0046872">
    <property type="term" value="F:metal ion binding"/>
    <property type="evidence" value="ECO:0007669"/>
    <property type="project" value="UniProtKB-KW"/>
</dbReference>
<dbReference type="NCBIfam" id="NF004794">
    <property type="entry name" value="PRK06142.1"/>
    <property type="match status" value="1"/>
</dbReference>
<dbReference type="SUPFAM" id="SSF51395">
    <property type="entry name" value="FMN-linked oxidoreductases"/>
    <property type="match status" value="1"/>
</dbReference>
<dbReference type="GO" id="GO:0033543">
    <property type="term" value="P:fatty acid beta-oxidation, unsaturated, even number, reductase/isomerase pathway"/>
    <property type="evidence" value="ECO:0007669"/>
    <property type="project" value="TreeGrafter"/>
</dbReference>
<keyword evidence="10" id="KW-0276">Fatty acid metabolism</keyword>
<dbReference type="Gene3D" id="3.50.50.60">
    <property type="entry name" value="FAD/NAD(P)-binding domain"/>
    <property type="match status" value="1"/>
</dbReference>
<evidence type="ECO:0000256" key="18">
    <source>
        <dbReference type="RuleBase" id="RU003707"/>
    </source>
</evidence>
<dbReference type="Gene3D" id="3.40.50.720">
    <property type="entry name" value="NAD(P)-binding Rossmann-like Domain"/>
    <property type="match status" value="1"/>
</dbReference>
<sequence length="988" mass="105778">MTATAAIASTASPYPHLLAPLNLGFTTLKNRVLMGSMHVGLEEAPNGFERMAAFYAERVKGGVGLIVTGGIAPNEAGRPMPGGAAMTSQAEADKHRVVTQAVHDAGGKICMQILHFGRYAYHPQLVAPSALKAPISPFAPKALTTQEVQQTVEDYANAAALAQSAGYDGVEIMGSEGYLINEFIAAQTNQRDDEYGGSYENRIRFALEIVRRTRARVGQHFIIIFRLSMLDLVEGGSTQDEVVQLAQALEAAGVTILNTGIGWHEARIPTIATKVPRAAFAWVTEQLKGKVGIPLVATNRINTPDVAENILASGQADMVSMARPFLADPEFVNKAAAGRAQDINTCIGCNQACLDHTFAGKITSCLVNPRACHETILVPQPLPAAAQKERIAVVGAGPAGLAFATEAAQRGLEVTLLDAGHEIGGQFNIAKQIPGKEEFYETLRYFGERLKHSGVTVKLGQHVAADDLVQAGFKHVVLATGIRPRLPQIEGMDHPKVLGYLDVLRDKKPVGQTVAVIGAGGIGFDVSEYLLHEGESTSLNPAQFFAEWGVDTTGAKRGGVQPGQIPAAPRQIYLLQRKSSKVGAGLGKTTGWIHRTGLKNRGVQMLAGVTYRKIDDAGLHITVEGQDRLLAVDNVIVCAGQDPNRELQVALQAQGVTVHLIGGADKAAELDAKRAIQQGTELALRLDPCDQSKTVAANADAQSANGQNDAKNNTADAALELSTLRVTLEQHIATVTLNRADKANAMNAAMWQEIRQAFEWVDRTPEVRVAVLQAEGKLFCSGIDLQMMMSMPAQIADDCEGRQREKLRRVILDLQDTLTSLERCRKPVLAAIHGPCIGGGVDLVVCADMRYASSEASFCIKEIDLGMVADVGTLQRLPKLVGQGITRELAYTGRTLGAAEAQQIGLVNRVFDSRAALYAGVQEIARQIAAKSPLSIRGSKEMLNYARDHSVADGLNHVATWNAAMLQSDDLMAAMVAGMSKQTPEFKN</sequence>
<dbReference type="InterPro" id="IPR051793">
    <property type="entry name" value="NADH:flavin_oxidoreductase"/>
</dbReference>
<comment type="cofactor">
    <cofactor evidence="1">
        <name>FMN</name>
        <dbReference type="ChEBI" id="CHEBI:58210"/>
    </cofactor>
</comment>
<organism evidence="21 22">
    <name type="scientific">Comamonas denitrificans</name>
    <dbReference type="NCBI Taxonomy" id="117506"/>
    <lineage>
        <taxon>Bacteria</taxon>
        <taxon>Pseudomonadati</taxon>
        <taxon>Pseudomonadota</taxon>
        <taxon>Betaproteobacteria</taxon>
        <taxon>Burkholderiales</taxon>
        <taxon>Comamonadaceae</taxon>
        <taxon>Comamonas</taxon>
    </lineage>
</organism>
<evidence type="ECO:0000256" key="12">
    <source>
        <dbReference type="ARBA" id="ARBA00023002"/>
    </source>
</evidence>
<evidence type="ECO:0000256" key="5">
    <source>
        <dbReference type="ARBA" id="ARBA00005254"/>
    </source>
</evidence>
<keyword evidence="8" id="KW-0288">FMN</keyword>
<dbReference type="Proteomes" id="UP000664731">
    <property type="component" value="Unassembled WGS sequence"/>
</dbReference>
<comment type="cofactor">
    <cofactor evidence="2">
        <name>[4Fe-4S] cluster</name>
        <dbReference type="ChEBI" id="CHEBI:49883"/>
    </cofactor>
</comment>
<evidence type="ECO:0000256" key="16">
    <source>
        <dbReference type="ARBA" id="ARBA00023140"/>
    </source>
</evidence>
<keyword evidence="7" id="KW-0285">Flavoprotein</keyword>
<comment type="pathway">
    <text evidence="4">Lipid metabolism; fatty acid beta-oxidation.</text>
</comment>
<dbReference type="InterPro" id="IPR001155">
    <property type="entry name" value="OxRdtase_FMN_N"/>
</dbReference>
<evidence type="ECO:0000256" key="11">
    <source>
        <dbReference type="ARBA" id="ARBA00022990"/>
    </source>
</evidence>
<dbReference type="InterPro" id="IPR036188">
    <property type="entry name" value="FAD/NAD-bd_sf"/>
</dbReference>
<keyword evidence="22" id="KW-1185">Reference proteome</keyword>
<dbReference type="SUPFAM" id="SSF51971">
    <property type="entry name" value="Nucleotide-binding domain"/>
    <property type="match status" value="1"/>
</dbReference>
<evidence type="ECO:0000259" key="20">
    <source>
        <dbReference type="Pfam" id="PF07992"/>
    </source>
</evidence>
<accession>A0A939H038</accession>
<evidence type="ECO:0000256" key="3">
    <source>
        <dbReference type="ARBA" id="ARBA00004275"/>
    </source>
</evidence>
<keyword evidence="16" id="KW-0576">Peroxisome</keyword>
<dbReference type="GO" id="GO:0051536">
    <property type="term" value="F:iron-sulfur cluster binding"/>
    <property type="evidence" value="ECO:0007669"/>
    <property type="project" value="UniProtKB-KW"/>
</dbReference>
<dbReference type="Pfam" id="PF00724">
    <property type="entry name" value="Oxidored_FMN"/>
    <property type="match status" value="1"/>
</dbReference>
<reference evidence="21" key="1">
    <citation type="submission" date="2021-03" db="EMBL/GenBank/DDBJ databases">
        <title>Comamonas denitrificans.</title>
        <authorList>
            <person name="Finster K."/>
        </authorList>
    </citation>
    <scope>NUCLEOTIDE SEQUENCE</scope>
    <source>
        <strain evidence="21">MM2021_4</strain>
    </source>
</reference>
<proteinExistence type="inferred from homology"/>
<dbReference type="Gene3D" id="3.90.226.10">
    <property type="entry name" value="2-enoyl-CoA Hydratase, Chain A, domain 1"/>
    <property type="match status" value="1"/>
</dbReference>
<keyword evidence="17" id="KW-0413">Isomerase</keyword>
<gene>
    <name evidence="21" type="ORF">J1777_08325</name>
</gene>
<evidence type="ECO:0000256" key="14">
    <source>
        <dbReference type="ARBA" id="ARBA00023014"/>
    </source>
</evidence>
<dbReference type="EMBL" id="JAFNME010000015">
    <property type="protein sequence ID" value="MBO1249824.1"/>
    <property type="molecule type" value="Genomic_DNA"/>
</dbReference>
<dbReference type="PANTHER" id="PTHR42917">
    <property type="entry name" value="2,4-DIENOYL-COA REDUCTASE"/>
    <property type="match status" value="1"/>
</dbReference>
<dbReference type="CDD" id="cd06558">
    <property type="entry name" value="crotonase-like"/>
    <property type="match status" value="1"/>
</dbReference>
<keyword evidence="13" id="KW-0408">Iron</keyword>
<dbReference type="GO" id="GO:0008670">
    <property type="term" value="F:2,4-dienoyl-CoA reductase (NADPH) activity"/>
    <property type="evidence" value="ECO:0007669"/>
    <property type="project" value="TreeGrafter"/>
</dbReference>
<dbReference type="SUPFAM" id="SSF51905">
    <property type="entry name" value="FAD/NAD(P)-binding domain"/>
    <property type="match status" value="1"/>
</dbReference>
<evidence type="ECO:0000256" key="13">
    <source>
        <dbReference type="ARBA" id="ARBA00023004"/>
    </source>
</evidence>
<dbReference type="InterPro" id="IPR001753">
    <property type="entry name" value="Enoyl-CoA_hydra/iso"/>
</dbReference>
<protein>
    <submittedName>
        <fullName evidence="21">Crotonase/enoyl-CoA hydratase family protein</fullName>
    </submittedName>
</protein>
<evidence type="ECO:0000256" key="6">
    <source>
        <dbReference type="ARBA" id="ARBA00011048"/>
    </source>
</evidence>
<dbReference type="InterPro" id="IPR023753">
    <property type="entry name" value="FAD/NAD-binding_dom"/>
</dbReference>
<evidence type="ECO:0000256" key="4">
    <source>
        <dbReference type="ARBA" id="ARBA00005005"/>
    </source>
</evidence>
<evidence type="ECO:0000256" key="15">
    <source>
        <dbReference type="ARBA" id="ARBA00023098"/>
    </source>
</evidence>
<evidence type="ECO:0000256" key="9">
    <source>
        <dbReference type="ARBA" id="ARBA00022723"/>
    </source>
</evidence>
<dbReference type="Gene3D" id="3.20.20.70">
    <property type="entry name" value="Aldolase class I"/>
    <property type="match status" value="1"/>
</dbReference>
<evidence type="ECO:0000256" key="8">
    <source>
        <dbReference type="ARBA" id="ARBA00022643"/>
    </source>
</evidence>